<reference evidence="2" key="1">
    <citation type="submission" date="2018-04" db="EMBL/GenBank/DDBJ databases">
        <title>WGS assembly of Panicum hallii.</title>
        <authorList>
            <person name="Lovell J."/>
            <person name="Jenkins J."/>
            <person name="Lowry D."/>
            <person name="Mamidi S."/>
            <person name="Sreedasyam A."/>
            <person name="Weng X."/>
            <person name="Barry K."/>
            <person name="Bonette J."/>
            <person name="Campitelli B."/>
            <person name="Daum C."/>
            <person name="Gordon S."/>
            <person name="Gould B."/>
            <person name="Lipzen A."/>
            <person name="Macqueen A."/>
            <person name="Palacio-Mejia J."/>
            <person name="Plott C."/>
            <person name="Shakirov E."/>
            <person name="Shu S."/>
            <person name="Yoshinaga Y."/>
            <person name="Zane M."/>
            <person name="Rokhsar D."/>
            <person name="Grimwood J."/>
            <person name="Schmutz J."/>
            <person name="Juenger T."/>
        </authorList>
    </citation>
    <scope>NUCLEOTIDE SEQUENCE [LARGE SCALE GENOMIC DNA]</scope>
    <source>
        <strain evidence="2">FIL2</strain>
    </source>
</reference>
<name>A0A2T8KW24_9POAL</name>
<accession>A0A2T8KW24</accession>
<feature type="compositionally biased region" description="Low complexity" evidence="1">
    <location>
        <begin position="27"/>
        <end position="47"/>
    </location>
</feature>
<dbReference type="Proteomes" id="UP000243499">
    <property type="component" value="Chromosome 1"/>
</dbReference>
<proteinExistence type="predicted"/>
<evidence type="ECO:0000256" key="1">
    <source>
        <dbReference type="SAM" id="MobiDB-lite"/>
    </source>
</evidence>
<protein>
    <submittedName>
        <fullName evidence="2">Uncharacterized protein</fullName>
    </submittedName>
</protein>
<gene>
    <name evidence="2" type="ORF">PAHAL_1G229300</name>
</gene>
<dbReference type="Gramene" id="PVH66371">
    <property type="protein sequence ID" value="PVH66371"/>
    <property type="gene ID" value="PAHAL_1G229300"/>
</dbReference>
<dbReference type="EMBL" id="CM008046">
    <property type="protein sequence ID" value="PVH66371.1"/>
    <property type="molecule type" value="Genomic_DNA"/>
</dbReference>
<dbReference type="AlphaFoldDB" id="A0A2T8KW24"/>
<feature type="region of interest" description="Disordered" evidence="1">
    <location>
        <begin position="1"/>
        <end position="89"/>
    </location>
</feature>
<organism evidence="2">
    <name type="scientific">Panicum hallii</name>
    <dbReference type="NCBI Taxonomy" id="206008"/>
    <lineage>
        <taxon>Eukaryota</taxon>
        <taxon>Viridiplantae</taxon>
        <taxon>Streptophyta</taxon>
        <taxon>Embryophyta</taxon>
        <taxon>Tracheophyta</taxon>
        <taxon>Spermatophyta</taxon>
        <taxon>Magnoliopsida</taxon>
        <taxon>Liliopsida</taxon>
        <taxon>Poales</taxon>
        <taxon>Poaceae</taxon>
        <taxon>PACMAD clade</taxon>
        <taxon>Panicoideae</taxon>
        <taxon>Panicodae</taxon>
        <taxon>Paniceae</taxon>
        <taxon>Panicinae</taxon>
        <taxon>Panicum</taxon>
        <taxon>Panicum sect. Panicum</taxon>
    </lineage>
</organism>
<evidence type="ECO:0000313" key="2">
    <source>
        <dbReference type="EMBL" id="PVH66371.1"/>
    </source>
</evidence>
<sequence length="89" mass="8885">MGVAAWRSATAGGRLGQGVFRTGSGGQVAARGRAGAGGSPSDAATGARGRPAHGSPDGAARPGHGQADGRPWSRSPEPWSWCLSTKFDL</sequence>